<protein>
    <submittedName>
        <fullName evidence="1">Uncharacterized protein</fullName>
    </submittedName>
</protein>
<evidence type="ECO:0000313" key="1">
    <source>
        <dbReference type="EMBL" id="AGK86866.1"/>
    </source>
</evidence>
<dbReference type="EMBL" id="KC699836">
    <property type="protein sequence ID" value="AGK86866.1"/>
    <property type="molecule type" value="Genomic_DNA"/>
</dbReference>
<proteinExistence type="predicted"/>
<dbReference type="Proteomes" id="UP000258501">
    <property type="component" value="Segment"/>
</dbReference>
<name>R4JGJ0_9CAUD</name>
<dbReference type="OrthoDB" id="41270at10239"/>
<reference evidence="1 2" key="1">
    <citation type="submission" date="2013-02" db="EMBL/GenBank/DDBJ databases">
        <authorList>
            <person name="Lukaszewicz M."/>
            <person name="Biegalska A."/>
            <person name="Krasowska A."/>
        </authorList>
    </citation>
    <scope>NUCLEOTIDE SEQUENCE [LARGE SCALE GENOMIC DNA]</scope>
</reference>
<keyword evidence="2" id="KW-1185">Reference proteome</keyword>
<evidence type="ECO:0000313" key="2">
    <source>
        <dbReference type="Proteomes" id="UP000258501"/>
    </source>
</evidence>
<organism evidence="1 2">
    <name type="scientific">Bacillus phage SIOphi</name>
    <dbReference type="NCBI Taxonomy" id="1285382"/>
    <lineage>
        <taxon>Viruses</taxon>
        <taxon>Duplodnaviria</taxon>
        <taxon>Heunggongvirae</taxon>
        <taxon>Uroviricota</taxon>
        <taxon>Caudoviricetes</taxon>
        <taxon>Herelleviridae</taxon>
        <taxon>Bastillevirinae</taxon>
        <taxon>Siophivirus</taxon>
        <taxon>Siophivirus SIOphi</taxon>
    </lineage>
</organism>
<sequence>MQRLSYDLVDYDEIYLAYDEYYECYYVTDDVDKLCEEIHRKWTDAGCDNDPESEADSIEVWQYLPAKRKQDYLSIYKKCKPSLLNTNVPLIREKVKIGCEYYVDFIITR</sequence>
<gene>
    <name evidence="1" type="ORF">SIOphi_00290</name>
</gene>
<accession>R4JGJ0</accession>